<dbReference type="EMBL" id="MJBR01000001">
    <property type="protein sequence ID" value="OEY73939.1"/>
    <property type="molecule type" value="Genomic_DNA"/>
</dbReference>
<protein>
    <recommendedName>
        <fullName evidence="6">Glycosyltransferase RgtA/B/C/D-like domain-containing protein</fullName>
    </recommendedName>
</protein>
<evidence type="ECO:0000313" key="2">
    <source>
        <dbReference type="EMBL" id="OEY73939.1"/>
    </source>
</evidence>
<evidence type="ECO:0000313" key="3">
    <source>
        <dbReference type="EMBL" id="PKD22139.1"/>
    </source>
</evidence>
<dbReference type="OrthoDB" id="975915at2"/>
<feature type="transmembrane region" description="Helical" evidence="1">
    <location>
        <begin position="334"/>
        <end position="355"/>
    </location>
</feature>
<reference evidence="2 4" key="2">
    <citation type="submission" date="2016-09" db="EMBL/GenBank/DDBJ databases">
        <title>Genome Sequence of Salegentibacter salarius,Isolated from a Marine Solar Saltern of the Yellow Sea in South Korea.</title>
        <authorList>
            <person name="Zheng Q."/>
            <person name="Liu Y."/>
        </authorList>
    </citation>
    <scope>NUCLEOTIDE SEQUENCE [LARGE SCALE GENOMIC DNA]</scope>
    <source>
        <strain evidence="2 4">KCTC 12974</strain>
    </source>
</reference>
<dbReference type="Proteomes" id="UP000232533">
    <property type="component" value="Unassembled WGS sequence"/>
</dbReference>
<reference evidence="3 5" key="1">
    <citation type="submission" date="2015-10" db="EMBL/GenBank/DDBJ databases">
        <title>Draft genome sequence of Salegentibacter salinarum KCTC 12975.</title>
        <authorList>
            <person name="Lin W."/>
            <person name="Zheng Q."/>
        </authorList>
    </citation>
    <scope>NUCLEOTIDE SEQUENCE [LARGE SCALE GENOMIC DNA]</scope>
    <source>
        <strain evidence="3 5">KCTC 12974</strain>
    </source>
</reference>
<feature type="transmembrane region" description="Helical" evidence="1">
    <location>
        <begin position="33"/>
        <end position="51"/>
    </location>
</feature>
<keyword evidence="1" id="KW-0812">Transmembrane</keyword>
<name>A0A2N0U562_9FLAO</name>
<dbReference type="EMBL" id="LKTR01000001">
    <property type="protein sequence ID" value="PKD22139.1"/>
    <property type="molecule type" value="Genomic_DNA"/>
</dbReference>
<accession>A0A2N0U562</accession>
<feature type="transmembrane region" description="Helical" evidence="1">
    <location>
        <begin position="141"/>
        <end position="168"/>
    </location>
</feature>
<keyword evidence="4" id="KW-1185">Reference proteome</keyword>
<comment type="caution">
    <text evidence="3">The sequence shown here is derived from an EMBL/GenBank/DDBJ whole genome shotgun (WGS) entry which is preliminary data.</text>
</comment>
<keyword evidence="1" id="KW-1133">Transmembrane helix</keyword>
<evidence type="ECO:0008006" key="6">
    <source>
        <dbReference type="Google" id="ProtNLM"/>
    </source>
</evidence>
<proteinExistence type="predicted"/>
<feature type="transmembrane region" description="Helical" evidence="1">
    <location>
        <begin position="361"/>
        <end position="379"/>
    </location>
</feature>
<feature type="transmembrane region" description="Helical" evidence="1">
    <location>
        <begin position="219"/>
        <end position="242"/>
    </location>
</feature>
<feature type="transmembrane region" description="Helical" evidence="1">
    <location>
        <begin position="100"/>
        <end position="120"/>
    </location>
</feature>
<organism evidence="3 5">
    <name type="scientific">Salegentibacter salarius</name>
    <dbReference type="NCBI Taxonomy" id="435906"/>
    <lineage>
        <taxon>Bacteria</taxon>
        <taxon>Pseudomonadati</taxon>
        <taxon>Bacteroidota</taxon>
        <taxon>Flavobacteriia</taxon>
        <taxon>Flavobacteriales</taxon>
        <taxon>Flavobacteriaceae</taxon>
        <taxon>Salegentibacter</taxon>
    </lineage>
</organism>
<dbReference type="AlphaFoldDB" id="A0A2N0U562"/>
<sequence>MIGAIVLILFLFAINQGLFSSFSKKHKWFSKKLMNSLFLYHIFFFLVYYTYATFNRSDSKSYFGRPQGGNSWLEYFGTSTTFIDFISWPFINVLGFNYEMMMVLFAWFGYIGFVYAYMFFRENIPIKIKVFKNFDLLMLTLFLPNMHFWTASLGKGAPIFMGLMMFAYAIKNPKSRFMTLILGSALVYFIRPHVFLFVAVGTVLGYMTGQEKISFGRKLLIYVGMIGGLIIVQDQILGVAGLEDSENLVSDFENFSQGRSQKLDNAGSGVSMTSYPLPLKLFTFWFRPLFFDAPGILGLIVSAENLIYLLLFFKILKKDFISFLKKSPVSVKMSLVVFFLSSFAMTFLMSNLGIIMRQKSMVMYFLFFVIYYYLAQKKYDRIVKLRRRRKKILDGRDLVS</sequence>
<keyword evidence="1" id="KW-0472">Membrane</keyword>
<evidence type="ECO:0000313" key="5">
    <source>
        <dbReference type="Proteomes" id="UP000232533"/>
    </source>
</evidence>
<evidence type="ECO:0000256" key="1">
    <source>
        <dbReference type="SAM" id="Phobius"/>
    </source>
</evidence>
<gene>
    <name evidence="3" type="ORF">APR40_00500</name>
    <name evidence="2" type="ORF">BHS39_00500</name>
</gene>
<evidence type="ECO:0000313" key="4">
    <source>
        <dbReference type="Proteomes" id="UP000176009"/>
    </source>
</evidence>
<feature type="transmembrane region" description="Helical" evidence="1">
    <location>
        <begin position="180"/>
        <end position="207"/>
    </location>
</feature>
<feature type="transmembrane region" description="Helical" evidence="1">
    <location>
        <begin position="289"/>
        <end position="313"/>
    </location>
</feature>
<dbReference type="Proteomes" id="UP000176009">
    <property type="component" value="Unassembled WGS sequence"/>
</dbReference>